<keyword evidence="2" id="KW-1185">Reference proteome</keyword>
<reference evidence="1 2" key="1">
    <citation type="journal article" date="2011" name="Int. J. Syst. Evol. Microbiol.">
        <title>Zhongshania antarctica gen. nov., sp. nov. and Zhongshania guokunii sp. nov., gammaproteobacteria respectively isolated from coastal attached (fast) ice and surface seawater of the Antarctic.</title>
        <authorList>
            <person name="Li H.J."/>
            <person name="Zhang X.Y."/>
            <person name="Chen C.X."/>
            <person name="Zhang Y.J."/>
            <person name="Gao Z.M."/>
            <person name="Yu Y."/>
            <person name="Chen X.L."/>
            <person name="Chen B."/>
            <person name="Zhang Y.Z."/>
        </authorList>
    </citation>
    <scope>NUCLEOTIDE SEQUENCE [LARGE SCALE GENOMIC DNA]</scope>
    <source>
        <strain evidence="1 2">R06B22</strain>
    </source>
</reference>
<evidence type="ECO:0000313" key="1">
    <source>
        <dbReference type="EMBL" id="MEX1665878.1"/>
    </source>
</evidence>
<name>A0ABV3TY41_9GAMM</name>
<sequence length="80" mass="8881">MSVILTAATAHADDGDDLPVVKMTPQIRIDQLQEQSFVGLSCDQLASAEAHTPTEQRELAQRKQVCLSKYQKFIPKKALK</sequence>
<dbReference type="Proteomes" id="UP001557484">
    <property type="component" value="Unassembled WGS sequence"/>
</dbReference>
<dbReference type="RefSeq" id="WP_368375971.1">
    <property type="nucleotide sequence ID" value="NZ_JBFRYB010000001.1"/>
</dbReference>
<comment type="caution">
    <text evidence="1">The sequence shown here is derived from an EMBL/GenBank/DDBJ whole genome shotgun (WGS) entry which is preliminary data.</text>
</comment>
<accession>A0ABV3TY41</accession>
<organism evidence="1 2">
    <name type="scientific">Zhongshania arctica</name>
    <dbReference type="NCBI Taxonomy" id="3238302"/>
    <lineage>
        <taxon>Bacteria</taxon>
        <taxon>Pseudomonadati</taxon>
        <taxon>Pseudomonadota</taxon>
        <taxon>Gammaproteobacteria</taxon>
        <taxon>Cellvibrionales</taxon>
        <taxon>Spongiibacteraceae</taxon>
        <taxon>Zhongshania</taxon>
    </lineage>
</organism>
<dbReference type="EMBL" id="JBFRYB010000001">
    <property type="protein sequence ID" value="MEX1665878.1"/>
    <property type="molecule type" value="Genomic_DNA"/>
</dbReference>
<proteinExistence type="predicted"/>
<evidence type="ECO:0000313" key="2">
    <source>
        <dbReference type="Proteomes" id="UP001557484"/>
    </source>
</evidence>
<gene>
    <name evidence="1" type="ORF">AB4875_10290</name>
</gene>
<protein>
    <submittedName>
        <fullName evidence="1">Uncharacterized protein</fullName>
    </submittedName>
</protein>